<proteinExistence type="predicted"/>
<evidence type="ECO:0008006" key="4">
    <source>
        <dbReference type="Google" id="ProtNLM"/>
    </source>
</evidence>
<organism evidence="2 3">
    <name type="scientific">Brassica napus</name>
    <name type="common">Rape</name>
    <dbReference type="NCBI Taxonomy" id="3708"/>
    <lineage>
        <taxon>Eukaryota</taxon>
        <taxon>Viridiplantae</taxon>
        <taxon>Streptophyta</taxon>
        <taxon>Embryophyta</taxon>
        <taxon>Tracheophyta</taxon>
        <taxon>Spermatophyta</taxon>
        <taxon>Magnoliopsida</taxon>
        <taxon>eudicotyledons</taxon>
        <taxon>Gunneridae</taxon>
        <taxon>Pentapetalae</taxon>
        <taxon>rosids</taxon>
        <taxon>malvids</taxon>
        <taxon>Brassicales</taxon>
        <taxon>Brassicaceae</taxon>
        <taxon>Brassiceae</taxon>
        <taxon>Brassica</taxon>
    </lineage>
</organism>
<accession>A0ABQ8AIG5</accession>
<protein>
    <recommendedName>
        <fullName evidence="4">Secreted protein</fullName>
    </recommendedName>
</protein>
<keyword evidence="1" id="KW-0732">Signal</keyword>
<evidence type="ECO:0000313" key="2">
    <source>
        <dbReference type="EMBL" id="KAH0892228.1"/>
    </source>
</evidence>
<dbReference type="Proteomes" id="UP000824890">
    <property type="component" value="Unassembled WGS sequence"/>
</dbReference>
<evidence type="ECO:0000256" key="1">
    <source>
        <dbReference type="SAM" id="SignalP"/>
    </source>
</evidence>
<gene>
    <name evidence="2" type="ORF">HID58_054657</name>
</gene>
<dbReference type="EMBL" id="JAGKQM010000013">
    <property type="protein sequence ID" value="KAH0892228.1"/>
    <property type="molecule type" value="Genomic_DNA"/>
</dbReference>
<comment type="caution">
    <text evidence="2">The sequence shown here is derived from an EMBL/GenBank/DDBJ whole genome shotgun (WGS) entry which is preliminary data.</text>
</comment>
<feature type="signal peptide" evidence="1">
    <location>
        <begin position="1"/>
        <end position="20"/>
    </location>
</feature>
<keyword evidence="3" id="KW-1185">Reference proteome</keyword>
<feature type="chain" id="PRO_5045906738" description="Secreted protein" evidence="1">
    <location>
        <begin position="21"/>
        <end position="69"/>
    </location>
</feature>
<reference evidence="2 3" key="1">
    <citation type="submission" date="2021-05" db="EMBL/GenBank/DDBJ databases">
        <title>Genome Assembly of Synthetic Allotetraploid Brassica napus Reveals Homoeologous Exchanges between Subgenomes.</title>
        <authorList>
            <person name="Davis J.T."/>
        </authorList>
    </citation>
    <scope>NUCLEOTIDE SEQUENCE [LARGE SCALE GENOMIC DNA]</scope>
    <source>
        <strain evidence="3">cv. Da-Ae</strain>
        <tissue evidence="2">Seedling</tissue>
    </source>
</reference>
<sequence length="69" mass="8129">MCLLVTYWRLCVCFLSGTLRLLHNIWKLCERYNSLPCSLFPYSECVGVRCKERKSATAPWFYSITSTLR</sequence>
<evidence type="ECO:0000313" key="3">
    <source>
        <dbReference type="Proteomes" id="UP000824890"/>
    </source>
</evidence>
<name>A0ABQ8AIG5_BRANA</name>